<dbReference type="GO" id="GO:0005975">
    <property type="term" value="P:carbohydrate metabolic process"/>
    <property type="evidence" value="ECO:0007669"/>
    <property type="project" value="InterPro"/>
</dbReference>
<dbReference type="Gene3D" id="3.30.420.40">
    <property type="match status" value="2"/>
</dbReference>
<evidence type="ECO:0000256" key="3">
    <source>
        <dbReference type="ARBA" id="ARBA00022777"/>
    </source>
</evidence>
<dbReference type="SUPFAM" id="SSF53067">
    <property type="entry name" value="Actin-like ATPase domain"/>
    <property type="match status" value="2"/>
</dbReference>
<evidence type="ECO:0000256" key="1">
    <source>
        <dbReference type="ARBA" id="ARBA00009156"/>
    </source>
</evidence>
<dbReference type="EMBL" id="CP002209">
    <property type="protein sequence ID" value="ADN76661.1"/>
    <property type="molecule type" value="Genomic_DNA"/>
</dbReference>
<comment type="similarity">
    <text evidence="1">Belongs to the FGGY kinase family.</text>
</comment>
<dbReference type="Pfam" id="PF02782">
    <property type="entry name" value="FGGY_C"/>
    <property type="match status" value="1"/>
</dbReference>
<reference evidence="6 7" key="1">
    <citation type="journal article" date="2010" name="Stand. Genomic Sci.">
        <title>Complete genome sequence of Ferrimonas balearica type strain (PAT).</title>
        <authorList>
            <person name="Nolan M."/>
            <person name="Sikorski J."/>
            <person name="Davenport K."/>
            <person name="Lucas S."/>
            <person name="Glavina Del Rio T."/>
            <person name="Tice H."/>
            <person name="Cheng J."/>
            <person name="Goodwin L."/>
            <person name="Pitluck S."/>
            <person name="Liolios K."/>
            <person name="Ivanova N."/>
            <person name="Mavromatis K."/>
            <person name="Ovchinnikova G."/>
            <person name="Pati A."/>
            <person name="Chen A."/>
            <person name="Palaniappan K."/>
            <person name="Land M."/>
            <person name="Hauser L."/>
            <person name="Chang Y."/>
            <person name="Jeffries C."/>
            <person name="Tapia R."/>
            <person name="Brettin T."/>
            <person name="Detter J."/>
            <person name="Han C."/>
            <person name="Yasawong M."/>
            <person name="Rohde M."/>
            <person name="Tindall B."/>
            <person name="Goker M."/>
            <person name="Woyke T."/>
            <person name="Bristow J."/>
            <person name="Eisen J."/>
            <person name="Markowitz V."/>
            <person name="Hugenholtz P."/>
            <person name="Kyrpides N."/>
            <person name="Klenk H."/>
            <person name="Lapidus A."/>
        </authorList>
    </citation>
    <scope>NUCLEOTIDE SEQUENCE [LARGE SCALE GENOMIC DNA]</scope>
    <source>
        <strain evidence="7">DSM 9799 / CCM 4581 / KCTC 23876 / PAT</strain>
    </source>
</reference>
<gene>
    <name evidence="6" type="ordered locus">Fbal_2459</name>
</gene>
<dbReference type="GO" id="GO:0016301">
    <property type="term" value="F:kinase activity"/>
    <property type="evidence" value="ECO:0007669"/>
    <property type="project" value="UniProtKB-KW"/>
</dbReference>
<keyword evidence="3 6" id="KW-0418">Kinase</keyword>
<dbReference type="HOGENOM" id="CLU_009281_3_4_6"/>
<evidence type="ECO:0000313" key="6">
    <source>
        <dbReference type="EMBL" id="ADN76661.1"/>
    </source>
</evidence>
<dbReference type="PIRSF" id="PIRSF000538">
    <property type="entry name" value="GlpK"/>
    <property type="match status" value="1"/>
</dbReference>
<dbReference type="STRING" id="550540.Fbal_2459"/>
<evidence type="ECO:0000259" key="4">
    <source>
        <dbReference type="Pfam" id="PF00370"/>
    </source>
</evidence>
<feature type="domain" description="Carbohydrate kinase FGGY C-terminal" evidence="5">
    <location>
        <begin position="262"/>
        <end position="454"/>
    </location>
</feature>
<evidence type="ECO:0000259" key="5">
    <source>
        <dbReference type="Pfam" id="PF02782"/>
    </source>
</evidence>
<accession>E1SMZ2</accession>
<dbReference type="CDD" id="cd07779">
    <property type="entry name" value="ASKHA_NBD_FGGY_YgcE-like"/>
    <property type="match status" value="1"/>
</dbReference>
<evidence type="ECO:0000256" key="2">
    <source>
        <dbReference type="ARBA" id="ARBA00022679"/>
    </source>
</evidence>
<dbReference type="Proteomes" id="UP000006683">
    <property type="component" value="Chromosome"/>
</dbReference>
<dbReference type="Pfam" id="PF00370">
    <property type="entry name" value="FGGY_N"/>
    <property type="match status" value="1"/>
</dbReference>
<organism evidence="6 7">
    <name type="scientific">Ferrimonas balearica (strain DSM 9799 / CCM 4581 / KCTC 23876 / PAT)</name>
    <dbReference type="NCBI Taxonomy" id="550540"/>
    <lineage>
        <taxon>Bacteria</taxon>
        <taxon>Pseudomonadati</taxon>
        <taxon>Pseudomonadota</taxon>
        <taxon>Gammaproteobacteria</taxon>
        <taxon>Alteromonadales</taxon>
        <taxon>Ferrimonadaceae</taxon>
        <taxon>Ferrimonas</taxon>
    </lineage>
</organism>
<dbReference type="AlphaFoldDB" id="E1SMZ2"/>
<dbReference type="KEGG" id="fbl:Fbal_2459"/>
<feature type="domain" description="Carbohydrate kinase FGGY N-terminal" evidence="4">
    <location>
        <begin position="5"/>
        <end position="252"/>
    </location>
</feature>
<keyword evidence="2" id="KW-0808">Transferase</keyword>
<dbReference type="InterPro" id="IPR000577">
    <property type="entry name" value="Carb_kinase_FGGY"/>
</dbReference>
<dbReference type="PANTHER" id="PTHR43095">
    <property type="entry name" value="SUGAR KINASE"/>
    <property type="match status" value="1"/>
</dbReference>
<dbReference type="RefSeq" id="WP_013345967.1">
    <property type="nucleotide sequence ID" value="NC_014541.1"/>
</dbReference>
<dbReference type="eggNOG" id="COG1070">
    <property type="taxonomic scope" value="Bacteria"/>
</dbReference>
<dbReference type="InterPro" id="IPR018485">
    <property type="entry name" value="FGGY_C"/>
</dbReference>
<evidence type="ECO:0000313" key="7">
    <source>
        <dbReference type="Proteomes" id="UP000006683"/>
    </source>
</evidence>
<protein>
    <submittedName>
        <fullName evidence="6">Carbohydrate kinase, FGGY</fullName>
    </submittedName>
</protein>
<dbReference type="PANTHER" id="PTHR43095:SF5">
    <property type="entry name" value="XYLULOSE KINASE"/>
    <property type="match status" value="1"/>
</dbReference>
<dbReference type="InterPro" id="IPR043129">
    <property type="entry name" value="ATPase_NBD"/>
</dbReference>
<dbReference type="OrthoDB" id="9805576at2"/>
<name>E1SMZ2_FERBD</name>
<dbReference type="InterPro" id="IPR050406">
    <property type="entry name" value="FGGY_Carb_Kinase"/>
</dbReference>
<keyword evidence="7" id="KW-1185">Reference proteome</keyword>
<dbReference type="GeneID" id="67182668"/>
<proteinExistence type="inferred from homology"/>
<dbReference type="InterPro" id="IPR018484">
    <property type="entry name" value="FGGY_N"/>
</dbReference>
<sequence length="516" mass="56539">MADLILAIDNGTQSLRALLFDVRGQLVGKSQLAFDPPYHSPEPGAAEQAVSRYWDALVQCCQSLWQQGHDPARVAGLSLTCQRTSVVALDADHQPLGPAILWLDQRRATELPTLPQPWRTLLALPKVGPLLTKVRQRAPANRLAQLHPERWQQCRKLVSLSAYLTHRLTGQLADSTAAQVGYLPFDYRKHRWHSPRNWRWRALGVRPEQMAQLQAPGETLGQLTDSAANALGLAPDLPLFAAGGDKTCEVLGSGGHQSGIASLSFGTTATVNLPSRRYREVVPLMPAYPACEPGLYLNEKMLFRGFWMVSWFKEQFGHLEKLLARESGEPVEALFDPLVSAVPPGAMGLMLQPYWGADLSSPEAKGCVIGFGDVHTRAHLYRAILEGLAFGLKEGLDQIERATGARSTRLRISGGGAQSDAAMQLTADLFGLPAERVHTIETSGLGAAICAAVGLGWHPDFAAAQGAMVHTGQRFEPNPEHHHLYQQLYQQVYLKLYPQLAPLYQAIRTITGYPKG</sequence>